<gene>
    <name evidence="1" type="ORF">LFA_0230</name>
</gene>
<reference evidence="2" key="1">
    <citation type="submission" date="2014-09" db="EMBL/GenBank/DDBJ databases">
        <authorList>
            <person name="Gomez-Valero L."/>
        </authorList>
    </citation>
    <scope>NUCLEOTIDE SEQUENCE [LARGE SCALE GENOMIC DNA]</scope>
    <source>
        <strain evidence="2">ATCC700992</strain>
    </source>
</reference>
<name>A0A098FZP7_9GAMM</name>
<evidence type="ECO:0000313" key="1">
    <source>
        <dbReference type="EMBL" id="CEG55708.1"/>
    </source>
</evidence>
<evidence type="ECO:0000313" key="2">
    <source>
        <dbReference type="Proteomes" id="UP000032430"/>
    </source>
</evidence>
<dbReference type="AlphaFoldDB" id="A0A098FZP7"/>
<organism evidence="1 2">
    <name type="scientific">Legionella fallonii LLAP-10</name>
    <dbReference type="NCBI Taxonomy" id="1212491"/>
    <lineage>
        <taxon>Bacteria</taxon>
        <taxon>Pseudomonadati</taxon>
        <taxon>Pseudomonadota</taxon>
        <taxon>Gammaproteobacteria</taxon>
        <taxon>Legionellales</taxon>
        <taxon>Legionellaceae</taxon>
        <taxon>Legionella</taxon>
    </lineage>
</organism>
<accession>A0A098FZP7</accession>
<proteinExistence type="predicted"/>
<keyword evidence="2" id="KW-1185">Reference proteome</keyword>
<dbReference type="RefSeq" id="WP_045094541.1">
    <property type="nucleotide sequence ID" value="NZ_LN614827.1"/>
</dbReference>
<dbReference type="EMBL" id="LN614827">
    <property type="protein sequence ID" value="CEG55708.1"/>
    <property type="molecule type" value="Genomic_DNA"/>
</dbReference>
<dbReference type="KEGG" id="lfa:LFA_0230"/>
<sequence length="271" mass="31212">MYTSDLFISTTESLKPNNLGKNIYLGIGICSRSSLSLAIPFDIISLILCAESFRRKINAEKVFYIIADTHSLLTGHEPQKVLPYTLNLSYFLDGIFKEWSIPHIGLISSFINDIDYSNAWNANGNKKYMCAELTDMYYFIEKYNVGYKLGWKYNNSLSRSKIPVGFDEWHFDKQARKMNIPLDYCYIKSGHTMSTTTSMVSPYICLDLKNRILFKDIQLKEKLTALLGSHELSARRYKQYITQIQLLYCALFSKPIKGTLPFVLSMSKRLS</sequence>
<dbReference type="STRING" id="1212491.LFA_0230"/>
<dbReference type="Proteomes" id="UP000032430">
    <property type="component" value="Chromosome I"/>
</dbReference>
<protein>
    <submittedName>
        <fullName evidence="1">Uncharacterized protein</fullName>
    </submittedName>
</protein>
<dbReference type="HOGENOM" id="CLU_1025987_0_0_6"/>